<evidence type="ECO:0000256" key="1">
    <source>
        <dbReference type="SAM" id="Phobius"/>
    </source>
</evidence>
<feature type="transmembrane region" description="Helical" evidence="1">
    <location>
        <begin position="6"/>
        <end position="27"/>
    </location>
</feature>
<keyword evidence="3" id="KW-1185">Reference proteome</keyword>
<feature type="transmembrane region" description="Helical" evidence="1">
    <location>
        <begin position="48"/>
        <end position="69"/>
    </location>
</feature>
<organism evidence="2 3">
    <name type="scientific">Paenibacillus eucommiae</name>
    <dbReference type="NCBI Taxonomy" id="1355755"/>
    <lineage>
        <taxon>Bacteria</taxon>
        <taxon>Bacillati</taxon>
        <taxon>Bacillota</taxon>
        <taxon>Bacilli</taxon>
        <taxon>Bacillales</taxon>
        <taxon>Paenibacillaceae</taxon>
        <taxon>Paenibacillus</taxon>
    </lineage>
</organism>
<keyword evidence="1" id="KW-1133">Transmembrane helix</keyword>
<accession>A0ABS4IQX7</accession>
<gene>
    <name evidence="2" type="ORF">J2Z66_001572</name>
</gene>
<sequence length="70" mass="8054">MSVYAYYIVFFVILLCGTIATIMIGNSKANKEGNPEYDQKTKGYWSRLTWFYVVAIVLGFAALGFYLYMK</sequence>
<protein>
    <submittedName>
        <fullName evidence="2">Membrane protein YdjX (TVP38/TMEM64 family)</fullName>
    </submittedName>
</protein>
<keyword evidence="1" id="KW-0812">Transmembrane</keyword>
<dbReference type="RefSeq" id="WP_209970737.1">
    <property type="nucleotide sequence ID" value="NZ_JAGGLB010000003.1"/>
</dbReference>
<comment type="caution">
    <text evidence="2">The sequence shown here is derived from an EMBL/GenBank/DDBJ whole genome shotgun (WGS) entry which is preliminary data.</text>
</comment>
<dbReference type="EMBL" id="JAGGLB010000003">
    <property type="protein sequence ID" value="MBP1989974.1"/>
    <property type="molecule type" value="Genomic_DNA"/>
</dbReference>
<dbReference type="Proteomes" id="UP001519287">
    <property type="component" value="Unassembled WGS sequence"/>
</dbReference>
<keyword evidence="1" id="KW-0472">Membrane</keyword>
<evidence type="ECO:0000313" key="2">
    <source>
        <dbReference type="EMBL" id="MBP1989974.1"/>
    </source>
</evidence>
<proteinExistence type="predicted"/>
<reference evidence="2 3" key="1">
    <citation type="submission" date="2021-03" db="EMBL/GenBank/DDBJ databases">
        <title>Genomic Encyclopedia of Type Strains, Phase IV (KMG-IV): sequencing the most valuable type-strain genomes for metagenomic binning, comparative biology and taxonomic classification.</title>
        <authorList>
            <person name="Goeker M."/>
        </authorList>
    </citation>
    <scope>NUCLEOTIDE SEQUENCE [LARGE SCALE GENOMIC DNA]</scope>
    <source>
        <strain evidence="2 3">DSM 26048</strain>
    </source>
</reference>
<evidence type="ECO:0000313" key="3">
    <source>
        <dbReference type="Proteomes" id="UP001519287"/>
    </source>
</evidence>
<name>A0ABS4IQX7_9BACL</name>